<reference evidence="4 5" key="1">
    <citation type="journal article" date="2023" name="Elife">
        <title>Identification of key yeast species and microbe-microbe interactions impacting larval growth of Drosophila in the wild.</title>
        <authorList>
            <person name="Mure A."/>
            <person name="Sugiura Y."/>
            <person name="Maeda R."/>
            <person name="Honda K."/>
            <person name="Sakurai N."/>
            <person name="Takahashi Y."/>
            <person name="Watada M."/>
            <person name="Katoh T."/>
            <person name="Gotoh A."/>
            <person name="Gotoh Y."/>
            <person name="Taniguchi I."/>
            <person name="Nakamura K."/>
            <person name="Hayashi T."/>
            <person name="Katayama T."/>
            <person name="Uemura T."/>
            <person name="Hattori Y."/>
        </authorList>
    </citation>
    <scope>NUCLEOTIDE SEQUENCE [LARGE SCALE GENOMIC DNA]</scope>
    <source>
        <strain evidence="4 5">SC-9</strain>
    </source>
</reference>
<feature type="compositionally biased region" description="Basic and acidic residues" evidence="2">
    <location>
        <begin position="96"/>
        <end position="107"/>
    </location>
</feature>
<sequence>MSSSFTCNTCGLAFPTSGGQKEHMRSDWHRYNLKRRVAQLPSISMDTFNEKVSKMTIAEEEVDPNISKRELRKQKKEEIMRQRMELLQKARMAMMQKEEENNNTEEKPEMEENDKEEHKEDELEEQEDEDETEEAATDALLQKKLKSQIKIAPNTCLFCKNHESKDIPTNLEHMFMTHGLYVPEKKYLTNAAGLLEYLGEKIGLGNVCLVCNYQGKNVEAVRAHMLAKQHCRLPYESEDEKLEISDFYDFSSTYAAPTKSEIAGNDEDWEDVSGGEEGDEEDDEDDEEFDQDVLYNDGVELYLPTGIKVGHRSLQRYFKQDLKPEKTLTEGQGTVVAAETRHLVSIVDKKEMAVQQRVWKTEISNKKRNDKRAAKFINNQPHFRDPLLQ</sequence>
<protein>
    <submittedName>
        <fullName evidence="4">Rei1 protein</fullName>
    </submittedName>
</protein>
<dbReference type="PANTHER" id="PTHR13182">
    <property type="entry name" value="ZINC FINGER PROTEIN 622"/>
    <property type="match status" value="1"/>
</dbReference>
<evidence type="ECO:0000256" key="2">
    <source>
        <dbReference type="SAM" id="MobiDB-lite"/>
    </source>
</evidence>
<dbReference type="AlphaFoldDB" id="A0AAV5QGT8"/>
<dbReference type="Pfam" id="PF12756">
    <property type="entry name" value="zf-C2H2_2"/>
    <property type="match status" value="1"/>
</dbReference>
<proteinExistence type="predicted"/>
<dbReference type="InterPro" id="IPR041661">
    <property type="entry name" value="ZN622/Rei1/Reh1_Znf-C2H2"/>
</dbReference>
<feature type="domain" description="C2H2-type" evidence="3">
    <location>
        <begin position="5"/>
        <end position="29"/>
    </location>
</feature>
<evidence type="ECO:0000259" key="3">
    <source>
        <dbReference type="PROSITE" id="PS50157"/>
    </source>
</evidence>
<dbReference type="GO" id="GO:0030687">
    <property type="term" value="C:preribosome, large subunit precursor"/>
    <property type="evidence" value="ECO:0007669"/>
    <property type="project" value="TreeGrafter"/>
</dbReference>
<keyword evidence="5" id="KW-1185">Reference proteome</keyword>
<dbReference type="GO" id="GO:0008270">
    <property type="term" value="F:zinc ion binding"/>
    <property type="evidence" value="ECO:0007669"/>
    <property type="project" value="UniProtKB-KW"/>
</dbReference>
<dbReference type="RefSeq" id="XP_064851002.1">
    <property type="nucleotide sequence ID" value="XM_064994930.1"/>
</dbReference>
<keyword evidence="1" id="KW-0479">Metal-binding</keyword>
<feature type="compositionally biased region" description="Acidic residues" evidence="2">
    <location>
        <begin position="122"/>
        <end position="136"/>
    </location>
</feature>
<evidence type="ECO:0000256" key="1">
    <source>
        <dbReference type="PROSITE-ProRule" id="PRU00042"/>
    </source>
</evidence>
<dbReference type="GO" id="GO:0042273">
    <property type="term" value="P:ribosomal large subunit biogenesis"/>
    <property type="evidence" value="ECO:0007669"/>
    <property type="project" value="TreeGrafter"/>
</dbReference>
<keyword evidence="1" id="KW-0862">Zinc</keyword>
<evidence type="ECO:0000313" key="4">
    <source>
        <dbReference type="EMBL" id="GMM34002.1"/>
    </source>
</evidence>
<dbReference type="GeneID" id="90071981"/>
<gene>
    <name evidence="4" type="ORF">DASC09_013270</name>
</gene>
<feature type="compositionally biased region" description="Acidic residues" evidence="2">
    <location>
        <begin position="264"/>
        <end position="288"/>
    </location>
</feature>
<feature type="region of interest" description="Disordered" evidence="2">
    <location>
        <begin position="95"/>
        <end position="136"/>
    </location>
</feature>
<dbReference type="PROSITE" id="PS50157">
    <property type="entry name" value="ZINC_FINGER_C2H2_2"/>
    <property type="match status" value="1"/>
</dbReference>
<accession>A0AAV5QGT8</accession>
<dbReference type="EMBL" id="BTFZ01000002">
    <property type="protein sequence ID" value="GMM34002.1"/>
    <property type="molecule type" value="Genomic_DNA"/>
</dbReference>
<dbReference type="InterPro" id="IPR040025">
    <property type="entry name" value="Znf622/Rei1/Reh1"/>
</dbReference>
<feature type="region of interest" description="Disordered" evidence="2">
    <location>
        <begin position="261"/>
        <end position="288"/>
    </location>
</feature>
<feature type="region of interest" description="Disordered" evidence="2">
    <location>
        <begin position="370"/>
        <end position="389"/>
    </location>
</feature>
<dbReference type="Proteomes" id="UP001360560">
    <property type="component" value="Unassembled WGS sequence"/>
</dbReference>
<comment type="caution">
    <text evidence="4">The sequence shown here is derived from an EMBL/GenBank/DDBJ whole genome shotgun (WGS) entry which is preliminary data.</text>
</comment>
<dbReference type="PANTHER" id="PTHR13182:SF21">
    <property type="entry name" value="CYTOPLASMIC 60S SUBUNIT BIOGENESIS FACTOR REI1"/>
    <property type="match status" value="1"/>
</dbReference>
<organism evidence="4 5">
    <name type="scientific">Saccharomycopsis crataegensis</name>
    <dbReference type="NCBI Taxonomy" id="43959"/>
    <lineage>
        <taxon>Eukaryota</taxon>
        <taxon>Fungi</taxon>
        <taxon>Dikarya</taxon>
        <taxon>Ascomycota</taxon>
        <taxon>Saccharomycotina</taxon>
        <taxon>Saccharomycetes</taxon>
        <taxon>Saccharomycopsidaceae</taxon>
        <taxon>Saccharomycopsis</taxon>
    </lineage>
</organism>
<name>A0AAV5QGT8_9ASCO</name>
<dbReference type="PROSITE" id="PS00028">
    <property type="entry name" value="ZINC_FINGER_C2H2_1"/>
    <property type="match status" value="1"/>
</dbReference>
<dbReference type="SMART" id="SM00355">
    <property type="entry name" value="ZnF_C2H2"/>
    <property type="match status" value="3"/>
</dbReference>
<keyword evidence="1" id="KW-0863">Zinc-finger</keyword>
<evidence type="ECO:0000313" key="5">
    <source>
        <dbReference type="Proteomes" id="UP001360560"/>
    </source>
</evidence>
<dbReference type="InterPro" id="IPR013087">
    <property type="entry name" value="Znf_C2H2_type"/>
</dbReference>